<dbReference type="EMBL" id="JMQA01000012">
    <property type="protein sequence ID" value="KFN11340.1"/>
    <property type="molecule type" value="Genomic_DNA"/>
</dbReference>
<comment type="similarity">
    <text evidence="2">Belongs to the major facilitator superfamily.</text>
</comment>
<dbReference type="CDD" id="cd17324">
    <property type="entry name" value="MFS_NepI_like"/>
    <property type="match status" value="1"/>
</dbReference>
<dbReference type="PANTHER" id="PTHR43271">
    <property type="entry name" value="BLL2771 PROTEIN"/>
    <property type="match status" value="1"/>
</dbReference>
<proteinExistence type="inferred from homology"/>
<dbReference type="OrthoDB" id="9781156at2"/>
<dbReference type="GO" id="GO:0005886">
    <property type="term" value="C:plasma membrane"/>
    <property type="evidence" value="ECO:0007669"/>
    <property type="project" value="UniProtKB-SubCell"/>
</dbReference>
<evidence type="ECO:0000256" key="5">
    <source>
        <dbReference type="ARBA" id="ARBA00022692"/>
    </source>
</evidence>
<name>A0A090ZM57_PAEMA</name>
<feature type="transmembrane region" description="Helical" evidence="8">
    <location>
        <begin position="7"/>
        <end position="27"/>
    </location>
</feature>
<feature type="transmembrane region" description="Helical" evidence="8">
    <location>
        <begin position="240"/>
        <end position="257"/>
    </location>
</feature>
<feature type="transmembrane region" description="Helical" evidence="8">
    <location>
        <begin position="92"/>
        <end position="114"/>
    </location>
</feature>
<evidence type="ECO:0000256" key="6">
    <source>
        <dbReference type="ARBA" id="ARBA00022989"/>
    </source>
</evidence>
<dbReference type="Pfam" id="PF07690">
    <property type="entry name" value="MFS_1"/>
    <property type="match status" value="1"/>
</dbReference>
<feature type="transmembrane region" description="Helical" evidence="8">
    <location>
        <begin position="293"/>
        <end position="315"/>
    </location>
</feature>
<feature type="domain" description="Major facilitator superfamily (MFS) profile" evidence="9">
    <location>
        <begin position="1"/>
        <end position="380"/>
    </location>
</feature>
<keyword evidence="5 8" id="KW-0812">Transmembrane</keyword>
<comment type="caution">
    <text evidence="10">The sequence shown here is derived from an EMBL/GenBank/DDBJ whole genome shotgun (WGS) entry which is preliminary data.</text>
</comment>
<feature type="transmembrane region" description="Helical" evidence="8">
    <location>
        <begin position="355"/>
        <end position="375"/>
    </location>
</feature>
<dbReference type="AlphaFoldDB" id="A0A090ZM57"/>
<evidence type="ECO:0000256" key="8">
    <source>
        <dbReference type="SAM" id="Phobius"/>
    </source>
</evidence>
<organism evidence="10 11">
    <name type="scientific">Paenibacillus macerans</name>
    <name type="common">Bacillus macerans</name>
    <dbReference type="NCBI Taxonomy" id="44252"/>
    <lineage>
        <taxon>Bacteria</taxon>
        <taxon>Bacillati</taxon>
        <taxon>Bacillota</taxon>
        <taxon>Bacilli</taxon>
        <taxon>Bacillales</taxon>
        <taxon>Paenibacillaceae</taxon>
        <taxon>Paenibacillus</taxon>
    </lineage>
</organism>
<evidence type="ECO:0000256" key="4">
    <source>
        <dbReference type="ARBA" id="ARBA00022475"/>
    </source>
</evidence>
<evidence type="ECO:0000256" key="1">
    <source>
        <dbReference type="ARBA" id="ARBA00004651"/>
    </source>
</evidence>
<accession>A0A090ZM57</accession>
<dbReference type="InterPro" id="IPR036259">
    <property type="entry name" value="MFS_trans_sf"/>
</dbReference>
<feature type="transmembrane region" description="Helical" evidence="8">
    <location>
        <begin position="204"/>
        <end position="228"/>
    </location>
</feature>
<evidence type="ECO:0000256" key="2">
    <source>
        <dbReference type="ARBA" id="ARBA00008335"/>
    </source>
</evidence>
<keyword evidence="3" id="KW-0813">Transport</keyword>
<keyword evidence="4" id="KW-1003">Cell membrane</keyword>
<evidence type="ECO:0000256" key="3">
    <source>
        <dbReference type="ARBA" id="ARBA00022448"/>
    </source>
</evidence>
<dbReference type="Proteomes" id="UP000029278">
    <property type="component" value="Unassembled WGS sequence"/>
</dbReference>
<feature type="transmembrane region" description="Helical" evidence="8">
    <location>
        <begin position="39"/>
        <end position="58"/>
    </location>
</feature>
<reference evidence="10 11" key="1">
    <citation type="submission" date="2014-04" db="EMBL/GenBank/DDBJ databases">
        <authorList>
            <person name="Bishop-Lilly K.A."/>
            <person name="Broomall S.M."/>
            <person name="Chain P.S."/>
            <person name="Chertkov O."/>
            <person name="Coyne S.R."/>
            <person name="Daligault H.E."/>
            <person name="Davenport K.W."/>
            <person name="Erkkila T."/>
            <person name="Frey K.G."/>
            <person name="Gibbons H.S."/>
            <person name="Gu W."/>
            <person name="Jaissle J."/>
            <person name="Johnson S.L."/>
            <person name="Koroleva G.I."/>
            <person name="Ladner J.T."/>
            <person name="Lo C.-C."/>
            <person name="Minogue T.D."/>
            <person name="Munk C."/>
            <person name="Palacios G.F."/>
            <person name="Redden C.L."/>
            <person name="Rosenzweig C.N."/>
            <person name="Scholz M.B."/>
            <person name="Teshima H."/>
            <person name="Xu Y."/>
        </authorList>
    </citation>
    <scope>NUCLEOTIDE SEQUENCE [LARGE SCALE GENOMIC DNA]</scope>
    <source>
        <strain evidence="10 11">8244</strain>
    </source>
</reference>
<dbReference type="PATRIC" id="fig|44252.3.peg.787"/>
<evidence type="ECO:0000259" key="9">
    <source>
        <dbReference type="PROSITE" id="PS50850"/>
    </source>
</evidence>
<evidence type="ECO:0000256" key="7">
    <source>
        <dbReference type="ARBA" id="ARBA00023136"/>
    </source>
</evidence>
<keyword evidence="7 8" id="KW-0472">Membrane</keyword>
<dbReference type="GO" id="GO:0022857">
    <property type="term" value="F:transmembrane transporter activity"/>
    <property type="evidence" value="ECO:0007669"/>
    <property type="project" value="InterPro"/>
</dbReference>
<dbReference type="PROSITE" id="PS50850">
    <property type="entry name" value="MFS"/>
    <property type="match status" value="1"/>
</dbReference>
<dbReference type="HOGENOM" id="CLU_001265_19_4_9"/>
<dbReference type="SUPFAM" id="SSF103473">
    <property type="entry name" value="MFS general substrate transporter"/>
    <property type="match status" value="1"/>
</dbReference>
<protein>
    <submittedName>
        <fullName evidence="10">Sugar (And other) transporter family protein</fullName>
    </submittedName>
</protein>
<feature type="transmembrane region" description="Helical" evidence="8">
    <location>
        <begin position="153"/>
        <end position="175"/>
    </location>
</feature>
<dbReference type="STRING" id="44252.DJ90_2432"/>
<dbReference type="InterPro" id="IPR020846">
    <property type="entry name" value="MFS_dom"/>
</dbReference>
<sequence>MTALLSWSGMVVMCSLYVTIPLIDLFADLFQVSATRAAAAGSIFSLGFAAGCLVYGALSDRYGRKQVILTGMIALTLISLILGLVHNFAGLLVLRALQGAAAATFSPVALAYAVEMFPAERRVSTIGFISTGFLVAGIAGQLISSLLSQTYGWNAVFLLLSTIYALTAILTWLLLPKGEIHHSHAGIWEPIKHIGKVFAKKRLLLCYLVAFVLLMSFVGMYTMLGAYVSRAPFELKPGQILLVRAFGVLGMILSPFAGKLAKRLGTRAVLRSGLLMAIVGMAALGLISNLPLLVVMTIVFVAGIAIAVPSLVSLVGSLSGNLRGIAVSMYTFILFAGTSIGPVLALQFIRAGSFAVSFALFALVLGIGLIAALLLDRETDESPQPANK</sequence>
<evidence type="ECO:0000313" key="11">
    <source>
        <dbReference type="Proteomes" id="UP000029278"/>
    </source>
</evidence>
<evidence type="ECO:0000313" key="10">
    <source>
        <dbReference type="EMBL" id="KFN11340.1"/>
    </source>
</evidence>
<dbReference type="PANTHER" id="PTHR43271:SF2">
    <property type="entry name" value="BLL2771 PROTEIN"/>
    <property type="match status" value="1"/>
</dbReference>
<feature type="transmembrane region" description="Helical" evidence="8">
    <location>
        <begin position="269"/>
        <end position="287"/>
    </location>
</feature>
<gene>
    <name evidence="10" type="ORF">DJ90_2432</name>
</gene>
<feature type="transmembrane region" description="Helical" evidence="8">
    <location>
        <begin position="126"/>
        <end position="147"/>
    </location>
</feature>
<feature type="transmembrane region" description="Helical" evidence="8">
    <location>
        <begin position="327"/>
        <end position="349"/>
    </location>
</feature>
<keyword evidence="6 8" id="KW-1133">Transmembrane helix</keyword>
<dbReference type="Gene3D" id="1.20.1250.20">
    <property type="entry name" value="MFS general substrate transporter like domains"/>
    <property type="match status" value="2"/>
</dbReference>
<keyword evidence="11" id="KW-1185">Reference proteome</keyword>
<dbReference type="InterPro" id="IPR011701">
    <property type="entry name" value="MFS"/>
</dbReference>
<comment type="subcellular location">
    <subcellularLocation>
        <location evidence="1">Cell membrane</location>
        <topology evidence="1">Multi-pass membrane protein</topology>
    </subcellularLocation>
</comment>
<feature type="transmembrane region" description="Helical" evidence="8">
    <location>
        <begin position="67"/>
        <end position="86"/>
    </location>
</feature>